<evidence type="ECO:0000256" key="1">
    <source>
        <dbReference type="ARBA" id="ARBA00010879"/>
    </source>
</evidence>
<dbReference type="EC" id="3.1.26.4" evidence="2"/>
<dbReference type="SUPFAM" id="SSF56672">
    <property type="entry name" value="DNA/RNA polymerases"/>
    <property type="match status" value="1"/>
</dbReference>
<evidence type="ECO:0000313" key="5">
    <source>
        <dbReference type="EMBL" id="KAI2657484.1"/>
    </source>
</evidence>
<protein>
    <recommendedName>
        <fullName evidence="2">ribonuclease H</fullName>
        <ecNumber evidence="2">3.1.26.4</ecNumber>
    </recommendedName>
</protein>
<evidence type="ECO:0000313" key="6">
    <source>
        <dbReference type="Proteomes" id="UP000830375"/>
    </source>
</evidence>
<gene>
    <name evidence="5" type="ORF">H4Q32_008823</name>
</gene>
<feature type="domain" description="Reverse transcriptase" evidence="3">
    <location>
        <begin position="393"/>
        <end position="475"/>
    </location>
</feature>
<sequence length="501" mass="55210">MIVSNQDTVLARVTPEPTVPTPPPYDGDPKACRPFLSQCAITFTLQPTTFATEAAKVAFVITLLTGKAREWGTTVREKQAPYCATFELEMIKVFDCSVAGEETASQLVRLRQGESSVTDFSIQFWTLAVLCGWNEAALWDECSALVDSRAEGNFVDATLRAQWGIPTTPLKKKLIARALSGTILTQSHSRHFPCKFNSSSDCAAGGPEVPLFSAVLPSDDVQSAATGYFLQDGMLLRKWVSHSEICRAVLEDSLKGKEPPISLLDYVNGFRRRLFLAGQAARENLEKIQEIMKRLFDYDSEMREFLRVISSKVAAVLTVSEGGGTAAGEEDGFEAPAECVLQPRLTNSQTLLNLGNLMSHLSSSQQQELTKVIHKFPALFGDAPSRTHLIEHDVDVGMSFGLRNAPATFQTLMNRVVSGLVGCAVYLDDIIDYSDTLEQHLERVCALFSHLAEAHLTVSLAKCEFAKATTVYLGREVGHGFPYRKKCALLNDSLFRLRKRN</sequence>
<comment type="caution">
    <text evidence="5">The sequence shown here is derived from an EMBL/GenBank/DDBJ whole genome shotgun (WGS) entry which is preliminary data.</text>
</comment>
<dbReference type="InterPro" id="IPR032549">
    <property type="entry name" value="DUF4939"/>
</dbReference>
<dbReference type="Gene3D" id="3.30.70.270">
    <property type="match status" value="1"/>
</dbReference>
<keyword evidence="6" id="KW-1185">Reference proteome</keyword>
<dbReference type="InterPro" id="IPR043128">
    <property type="entry name" value="Rev_trsase/Diguanyl_cyclase"/>
</dbReference>
<organism evidence="5 6">
    <name type="scientific">Labeo rohita</name>
    <name type="common">Indian major carp</name>
    <name type="synonym">Cyprinus rohita</name>
    <dbReference type="NCBI Taxonomy" id="84645"/>
    <lineage>
        <taxon>Eukaryota</taxon>
        <taxon>Metazoa</taxon>
        <taxon>Chordata</taxon>
        <taxon>Craniata</taxon>
        <taxon>Vertebrata</taxon>
        <taxon>Euteleostomi</taxon>
        <taxon>Actinopterygii</taxon>
        <taxon>Neopterygii</taxon>
        <taxon>Teleostei</taxon>
        <taxon>Ostariophysi</taxon>
        <taxon>Cypriniformes</taxon>
        <taxon>Cyprinidae</taxon>
        <taxon>Labeoninae</taxon>
        <taxon>Labeonini</taxon>
        <taxon>Labeo</taxon>
    </lineage>
</organism>
<dbReference type="CDD" id="cd01647">
    <property type="entry name" value="RT_LTR"/>
    <property type="match status" value="1"/>
</dbReference>
<dbReference type="InterPro" id="IPR000477">
    <property type="entry name" value="RT_dom"/>
</dbReference>
<dbReference type="PANTHER" id="PTHR24559">
    <property type="entry name" value="TRANSPOSON TY3-I GAG-POL POLYPROTEIN"/>
    <property type="match status" value="1"/>
</dbReference>
<dbReference type="InterPro" id="IPR043502">
    <property type="entry name" value="DNA/RNA_pol_sf"/>
</dbReference>
<comment type="similarity">
    <text evidence="1">Belongs to the beta type-B retroviral polymerase family. HERV class-II K(HML-2) pol subfamily.</text>
</comment>
<reference evidence="5 6" key="1">
    <citation type="submission" date="2022-01" db="EMBL/GenBank/DDBJ databases">
        <title>A high-quality chromosome-level genome assembly of rohu carp, Labeo rohita.</title>
        <authorList>
            <person name="Arick M.A. II"/>
            <person name="Hsu C.-Y."/>
            <person name="Magbanua Z."/>
            <person name="Pechanova O."/>
            <person name="Grover C."/>
            <person name="Miller E."/>
            <person name="Thrash A."/>
            <person name="Ezzel L."/>
            <person name="Alam S."/>
            <person name="Benzie J."/>
            <person name="Hamilton M."/>
            <person name="Karsi A."/>
            <person name="Lawrence M.L."/>
            <person name="Peterson D.G."/>
        </authorList>
    </citation>
    <scope>NUCLEOTIDE SEQUENCE [LARGE SCALE GENOMIC DNA]</scope>
    <source>
        <strain evidence="6">BAU-BD-2019</strain>
        <tissue evidence="5">Blood</tissue>
    </source>
</reference>
<dbReference type="EMBL" id="JACTAM010000013">
    <property type="protein sequence ID" value="KAI2657484.1"/>
    <property type="molecule type" value="Genomic_DNA"/>
</dbReference>
<dbReference type="Pfam" id="PF16297">
    <property type="entry name" value="DUF4939"/>
    <property type="match status" value="1"/>
</dbReference>
<dbReference type="Proteomes" id="UP000830375">
    <property type="component" value="Unassembled WGS sequence"/>
</dbReference>
<dbReference type="Pfam" id="PF00078">
    <property type="entry name" value="RVT_1"/>
    <property type="match status" value="1"/>
</dbReference>
<proteinExistence type="inferred from homology"/>
<evidence type="ECO:0000256" key="2">
    <source>
        <dbReference type="ARBA" id="ARBA00012180"/>
    </source>
</evidence>
<evidence type="ECO:0000259" key="3">
    <source>
        <dbReference type="Pfam" id="PF00078"/>
    </source>
</evidence>
<feature type="domain" description="DUF4939" evidence="4">
    <location>
        <begin position="13"/>
        <end position="83"/>
    </location>
</feature>
<dbReference type="InterPro" id="IPR053134">
    <property type="entry name" value="RNA-dir_DNA_polymerase"/>
</dbReference>
<name>A0ABQ8M3L8_LABRO</name>
<accession>A0ABQ8M3L8</accession>
<evidence type="ECO:0000259" key="4">
    <source>
        <dbReference type="Pfam" id="PF16297"/>
    </source>
</evidence>